<keyword evidence="2" id="KW-0964">Secreted</keyword>
<keyword evidence="4" id="KW-1133">Transmembrane helix</keyword>
<dbReference type="GO" id="GO:0005576">
    <property type="term" value="C:extracellular region"/>
    <property type="evidence" value="ECO:0007669"/>
    <property type="project" value="UniProtKB-SubCell"/>
</dbReference>
<evidence type="ECO:0000256" key="1">
    <source>
        <dbReference type="ARBA" id="ARBA00004613"/>
    </source>
</evidence>
<accession>A0A2M6P1R5</accession>
<evidence type="ECO:0000313" key="5">
    <source>
        <dbReference type="EMBL" id="PIR77672.1"/>
    </source>
</evidence>
<reference evidence="6" key="1">
    <citation type="submission" date="2017-09" db="EMBL/GenBank/DDBJ databases">
        <title>Depth-based differentiation of microbial function through sediment-hosted aquifers and enrichment of novel symbionts in the deep terrestrial subsurface.</title>
        <authorList>
            <person name="Probst A.J."/>
            <person name="Ladd B."/>
            <person name="Jarett J.K."/>
            <person name="Geller-Mcgrath D.E."/>
            <person name="Sieber C.M.K."/>
            <person name="Emerson J.B."/>
            <person name="Anantharaman K."/>
            <person name="Thomas B.C."/>
            <person name="Malmstrom R."/>
            <person name="Stieglmeier M."/>
            <person name="Klingl A."/>
            <person name="Woyke T."/>
            <person name="Ryan C.M."/>
            <person name="Banfield J.F."/>
        </authorList>
    </citation>
    <scope>NUCLEOTIDE SEQUENCE [LARGE SCALE GENOMIC DNA]</scope>
</reference>
<evidence type="ECO:0000256" key="4">
    <source>
        <dbReference type="SAM" id="Phobius"/>
    </source>
</evidence>
<feature type="transmembrane region" description="Helical" evidence="4">
    <location>
        <begin position="19"/>
        <end position="37"/>
    </location>
</feature>
<evidence type="ECO:0000256" key="2">
    <source>
        <dbReference type="ARBA" id="ARBA00022525"/>
    </source>
</evidence>
<dbReference type="Pfam" id="PF03534">
    <property type="entry name" value="SpvB"/>
    <property type="match status" value="1"/>
</dbReference>
<dbReference type="InterPro" id="IPR003284">
    <property type="entry name" value="Sal_SpvB"/>
</dbReference>
<protein>
    <submittedName>
        <fullName evidence="5">Uncharacterized protein</fullName>
    </submittedName>
</protein>
<keyword evidence="4" id="KW-0472">Membrane</keyword>
<evidence type="ECO:0000313" key="6">
    <source>
        <dbReference type="Proteomes" id="UP000228528"/>
    </source>
</evidence>
<keyword evidence="4" id="KW-0812">Transmembrane</keyword>
<dbReference type="GO" id="GO:0005737">
    <property type="term" value="C:cytoplasm"/>
    <property type="evidence" value="ECO:0007669"/>
    <property type="project" value="InterPro"/>
</dbReference>
<gene>
    <name evidence="5" type="ORF">COU30_01175</name>
</gene>
<sequence>MSIYPTNIKKFAMKCLRSYIYHSIVLFACIFVSSVIFTQKVHATTIHTIGNLTIDQNISDTAQSIDEKFNPTPNLQTGAFQYGYQFYTPPGRAGLTPSVSLSYSSQGAERINMVGEGWNLGIPYIQRSSQYGNN</sequence>
<name>A0A2M6P1R5_9BACT</name>
<feature type="non-terminal residue" evidence="5">
    <location>
        <position position="134"/>
    </location>
</feature>
<organism evidence="5 6">
    <name type="scientific">Candidatus Magasanikbacteria bacterium CG10_big_fil_rev_8_21_14_0_10_38_6</name>
    <dbReference type="NCBI Taxonomy" id="1974647"/>
    <lineage>
        <taxon>Bacteria</taxon>
        <taxon>Candidatus Magasanikiibacteriota</taxon>
    </lineage>
</organism>
<dbReference type="EMBL" id="PFBW01000052">
    <property type="protein sequence ID" value="PIR77672.1"/>
    <property type="molecule type" value="Genomic_DNA"/>
</dbReference>
<dbReference type="AlphaFoldDB" id="A0A2M6P1R5"/>
<dbReference type="Proteomes" id="UP000228528">
    <property type="component" value="Unassembled WGS sequence"/>
</dbReference>
<comment type="caution">
    <text evidence="5">The sequence shown here is derived from an EMBL/GenBank/DDBJ whole genome shotgun (WGS) entry which is preliminary data.</text>
</comment>
<evidence type="ECO:0000256" key="3">
    <source>
        <dbReference type="ARBA" id="ARBA00023026"/>
    </source>
</evidence>
<proteinExistence type="predicted"/>
<keyword evidence="3" id="KW-0843">Virulence</keyword>
<comment type="subcellular location">
    <subcellularLocation>
        <location evidence="1">Secreted</location>
    </subcellularLocation>
</comment>